<evidence type="ECO:0000313" key="1">
    <source>
        <dbReference type="EMBL" id="TNJ29374.1"/>
    </source>
</evidence>
<keyword evidence="2" id="KW-1185">Reference proteome</keyword>
<name>A0A4Z1SU46_GIAMU</name>
<gene>
    <name evidence="1" type="ORF">GMRT_11144</name>
</gene>
<evidence type="ECO:0000313" key="2">
    <source>
        <dbReference type="Proteomes" id="UP000315496"/>
    </source>
</evidence>
<reference evidence="1 2" key="1">
    <citation type="submission" date="2019-05" db="EMBL/GenBank/DDBJ databases">
        <title>The compact genome of Giardia muris reveals important steps in the evolution of intestinal protozoan parasites.</title>
        <authorList>
            <person name="Xu F."/>
            <person name="Jimenez-Gonzalez A."/>
            <person name="Einarsson E."/>
            <person name="Astvaldsson A."/>
            <person name="Peirasmaki D."/>
            <person name="Eckmann L."/>
            <person name="Andersson J.O."/>
            <person name="Svard S.G."/>
            <person name="Jerlstrom-Hultqvist J."/>
        </authorList>
    </citation>
    <scope>NUCLEOTIDE SEQUENCE [LARGE SCALE GENOMIC DNA]</scope>
    <source>
        <strain evidence="1 2">Roberts-Thomson</strain>
    </source>
</reference>
<sequence length="1040" mass="116516">MLPFHASMRPVAVGCAEEGYALLSSTTLFVCAPVDVADEEPPSPDIKWQARLPALISSGIIQWPFLVLGSTDQIVVWEILDAQTPREVVRLHSTHKVEFLCRCQETQNIFACSQRGLWTLWKRGEKGYDIARTGVCLSKVYGCAIQKEQLAIWSSQGLWLGCEQLTTIPFEAHDGFNFGDAKGFWFGSSFTLLAPSGSYLFHEDGTITRTDFQGRISEDLNGHRVIDVTTGSRTETEWKILAYTETTMMMLSSTGRDARCDVDEPGPMTHAALVGSNAVMCQYASGTLIYADFEQRRAIPLYVEAVGKVNEFIGFRGPCCGDTLHLGFVTDDALHILFETPNTHSQLLDVIPLTARAEATVVGTQKRILAAHELLWYDEDFVYCPADGEAQRLKLTQQSTNALRSIFYLEPRRYALVTAELILDVVIGPDGFLVKRQIDHQLDRFDSKVVSHMCENSVHYITVLIQSEQMFQPLVYQLPPLDSDEPFTGNPGLPLAGFPLTDERLDDLALYSLTSDTSMFAIISERGRLYYDVEKGDETSLRTHVLFNDTENLIWRYCIYEGEVSCLTSRGALIRFDIQTETSQTYRGTLPAEPLALVHIQDGLLVHIEEQIYRIHIRGDSYELNALDRPGVKLLRPLSPTHALVGAQVDSLGFVFYRVSLTGGSEYCLVDPRTAHAGRVTLPENSQVILGQDSMLIVTEKNIFLYLISLRSLAFELEHELKKVGKNNTSNDPVRTDQDEFQRLRKVRKCTLPDTARPRDNMTAYMVWMTPEYTGKIYRRRQHEEESEPQKYARAFGVLVFDESTRQVCLIALVLDLVGLRKDDFLDDFVQYLCVQKPTEAFCPLEITENQCTIPLQLRLNDTVPFLGQVGSKIIAVSLRGIVFVIAFPPNSQSFEPFIQGNINVADMIPKELGFQSIACIQRSSHLVDESSFCVIARCGVQEAGANAGAYYLVRVGVSSPLVMGYCISLLLLPIGAPRHLCCKGDRAIVADKMHVVVVDVATPLVLRRHAFAHPVAGVYWDGDEVWVCLETSEVYRLCL</sequence>
<dbReference type="VEuPathDB" id="GiardiaDB:GMRT_11144"/>
<accession>A0A4Z1SU46</accession>
<proteinExistence type="predicted"/>
<dbReference type="EMBL" id="VDLU01000001">
    <property type="protein sequence ID" value="TNJ29374.1"/>
    <property type="molecule type" value="Genomic_DNA"/>
</dbReference>
<organism evidence="1 2">
    <name type="scientific">Giardia muris</name>
    <dbReference type="NCBI Taxonomy" id="5742"/>
    <lineage>
        <taxon>Eukaryota</taxon>
        <taxon>Metamonada</taxon>
        <taxon>Diplomonadida</taxon>
        <taxon>Hexamitidae</taxon>
        <taxon>Giardiinae</taxon>
        <taxon>Giardia</taxon>
    </lineage>
</organism>
<dbReference type="AlphaFoldDB" id="A0A4Z1SU46"/>
<comment type="caution">
    <text evidence="1">The sequence shown here is derived from an EMBL/GenBank/DDBJ whole genome shotgun (WGS) entry which is preliminary data.</text>
</comment>
<protein>
    <submittedName>
        <fullName evidence="1">Uncharacterized protein</fullName>
    </submittedName>
</protein>
<dbReference type="Proteomes" id="UP000315496">
    <property type="component" value="Chromosome 1"/>
</dbReference>